<keyword evidence="3 8" id="KW-0472">Membrane</keyword>
<feature type="domain" description="OmpA-like" evidence="9">
    <location>
        <begin position="64"/>
        <end position="181"/>
    </location>
</feature>
<keyword evidence="2 8" id="KW-0732">Signal</keyword>
<keyword evidence="4 8" id="KW-0564">Palmitate</keyword>
<evidence type="ECO:0000256" key="8">
    <source>
        <dbReference type="HAMAP-Rule" id="MF_02204"/>
    </source>
</evidence>
<dbReference type="InterPro" id="IPR050330">
    <property type="entry name" value="Bact_OuterMem_StrucFunc"/>
</dbReference>
<dbReference type="InterPro" id="IPR036737">
    <property type="entry name" value="OmpA-like_sf"/>
</dbReference>
<organism evidence="10 11">
    <name type="scientific">Thermodesulfovibrio yellowstonii</name>
    <dbReference type="NCBI Taxonomy" id="28262"/>
    <lineage>
        <taxon>Bacteria</taxon>
        <taxon>Pseudomonadati</taxon>
        <taxon>Nitrospirota</taxon>
        <taxon>Thermodesulfovibrionia</taxon>
        <taxon>Thermodesulfovibrionales</taxon>
        <taxon>Thermodesulfovibrionaceae</taxon>
        <taxon>Thermodesulfovibrio</taxon>
    </lineage>
</organism>
<dbReference type="PROSITE" id="PS51123">
    <property type="entry name" value="OMPA_2"/>
    <property type="match status" value="1"/>
</dbReference>
<accession>A0A9W6GET7</accession>
<evidence type="ECO:0000313" key="11">
    <source>
        <dbReference type="Proteomes" id="UP001144297"/>
    </source>
</evidence>
<dbReference type="PANTHER" id="PTHR30329">
    <property type="entry name" value="STATOR ELEMENT OF FLAGELLAR MOTOR COMPLEX"/>
    <property type="match status" value="1"/>
</dbReference>
<evidence type="ECO:0000256" key="2">
    <source>
        <dbReference type="ARBA" id="ARBA00022729"/>
    </source>
</evidence>
<dbReference type="InterPro" id="IPR039001">
    <property type="entry name" value="Pal"/>
</dbReference>
<protein>
    <recommendedName>
        <fullName evidence="8">Peptidoglycan-associated lipoprotein</fullName>
        <shortName evidence="8">PAL</shortName>
    </recommendedName>
</protein>
<keyword evidence="1" id="KW-0132">Cell division</keyword>
<evidence type="ECO:0000259" key="9">
    <source>
        <dbReference type="PROSITE" id="PS51123"/>
    </source>
</evidence>
<keyword evidence="11" id="KW-1185">Reference proteome</keyword>
<evidence type="ECO:0000313" key="10">
    <source>
        <dbReference type="EMBL" id="GLI52528.1"/>
    </source>
</evidence>
<dbReference type="GO" id="GO:0051301">
    <property type="term" value="P:cell division"/>
    <property type="evidence" value="ECO:0007669"/>
    <property type="project" value="UniProtKB-KW"/>
</dbReference>
<evidence type="ECO:0000256" key="6">
    <source>
        <dbReference type="ARBA" id="ARBA00023288"/>
    </source>
</evidence>
<dbReference type="PRINTS" id="PR01021">
    <property type="entry name" value="OMPADOMAIN"/>
</dbReference>
<dbReference type="NCBIfam" id="TIGR02802">
    <property type="entry name" value="Pal_lipo"/>
    <property type="match status" value="1"/>
</dbReference>
<sequence length="182" mass="21061">MKIKIILLAIFCLFLIIACAERKIYMPDGKETTGIVKKEEGTEIEKTKPSEEEPSFTTSQMAELIKKLQEEIGDIHFDYDKYDVRQDDLPTLKKVASYLQKYPKLRVIIEGHCDERGTNEYNFALGQKRADSAKQYLITLGIISSRIDIISYGEEKPLCTEQNESCWQKNRRAHFVFIEEGK</sequence>
<dbReference type="InterPro" id="IPR014169">
    <property type="entry name" value="Pal_lipo_C"/>
</dbReference>
<gene>
    <name evidence="8" type="primary">pal</name>
    <name evidence="10" type="ORF">TISLANDTSLP1_02210</name>
</gene>
<dbReference type="InterPro" id="IPR006665">
    <property type="entry name" value="OmpA-like"/>
</dbReference>
<dbReference type="PANTHER" id="PTHR30329:SF21">
    <property type="entry name" value="LIPOPROTEIN YIAD-RELATED"/>
    <property type="match status" value="1"/>
</dbReference>
<proteinExistence type="inferred from homology"/>
<dbReference type="InterPro" id="IPR006664">
    <property type="entry name" value="OMP_bac"/>
</dbReference>
<dbReference type="PROSITE" id="PS51257">
    <property type="entry name" value="PROKAR_LIPOPROTEIN"/>
    <property type="match status" value="1"/>
</dbReference>
<keyword evidence="7" id="KW-0131">Cell cycle</keyword>
<evidence type="ECO:0000256" key="5">
    <source>
        <dbReference type="ARBA" id="ARBA00023237"/>
    </source>
</evidence>
<keyword evidence="6 8" id="KW-0449">Lipoprotein</keyword>
<comment type="caution">
    <text evidence="10">The sequence shown here is derived from an EMBL/GenBank/DDBJ whole genome shotgun (WGS) entry which is preliminary data.</text>
</comment>
<dbReference type="Proteomes" id="UP001144297">
    <property type="component" value="Unassembled WGS sequence"/>
</dbReference>
<comment type="subcellular location">
    <subcellularLocation>
        <location evidence="8">Cell outer membrane</location>
        <topology evidence="8">Lipid-anchor</topology>
    </subcellularLocation>
</comment>
<dbReference type="CDD" id="cd07185">
    <property type="entry name" value="OmpA_C-like"/>
    <property type="match status" value="1"/>
</dbReference>
<keyword evidence="5 8" id="KW-0998">Cell outer membrane</keyword>
<evidence type="ECO:0000256" key="4">
    <source>
        <dbReference type="ARBA" id="ARBA00023139"/>
    </source>
</evidence>
<comment type="similarity">
    <text evidence="8">Belongs to the Pal lipoprotein family.</text>
</comment>
<dbReference type="HAMAP" id="MF_02204">
    <property type="entry name" value="Pal"/>
    <property type="match status" value="1"/>
</dbReference>
<dbReference type="FunFam" id="3.30.1330.60:FF:000012">
    <property type="entry name" value="Peptidoglycan-associated protein"/>
    <property type="match status" value="1"/>
</dbReference>
<dbReference type="EMBL" id="BSDX01000001">
    <property type="protein sequence ID" value="GLI52528.1"/>
    <property type="molecule type" value="Genomic_DNA"/>
</dbReference>
<dbReference type="Gene3D" id="3.30.1330.60">
    <property type="entry name" value="OmpA-like domain"/>
    <property type="match status" value="1"/>
</dbReference>
<name>A0A9W6GET7_9BACT</name>
<dbReference type="GO" id="GO:0009279">
    <property type="term" value="C:cell outer membrane"/>
    <property type="evidence" value="ECO:0007669"/>
    <property type="project" value="UniProtKB-SubCell"/>
</dbReference>
<dbReference type="Pfam" id="PF00691">
    <property type="entry name" value="OmpA"/>
    <property type="match status" value="1"/>
</dbReference>
<evidence type="ECO:0000256" key="1">
    <source>
        <dbReference type="ARBA" id="ARBA00022618"/>
    </source>
</evidence>
<evidence type="ECO:0000256" key="7">
    <source>
        <dbReference type="ARBA" id="ARBA00023306"/>
    </source>
</evidence>
<evidence type="ECO:0000256" key="3">
    <source>
        <dbReference type="ARBA" id="ARBA00023136"/>
    </source>
</evidence>
<dbReference type="AlphaFoldDB" id="A0A9W6GET7"/>
<dbReference type="SUPFAM" id="SSF103088">
    <property type="entry name" value="OmpA-like"/>
    <property type="match status" value="1"/>
</dbReference>
<reference evidence="10" key="1">
    <citation type="submission" date="2022-12" db="EMBL/GenBank/DDBJ databases">
        <title>Reference genome sequencing for broad-spectrum identification of bacterial and archaeal isolates by mass spectrometry.</title>
        <authorList>
            <person name="Sekiguchi Y."/>
            <person name="Tourlousse D.M."/>
        </authorList>
    </citation>
    <scope>NUCLEOTIDE SEQUENCE</scope>
    <source>
        <strain evidence="10">TSL-P1</strain>
    </source>
</reference>